<dbReference type="RefSeq" id="WP_124927846.1">
    <property type="nucleotide sequence ID" value="NZ_BMOH01000010.1"/>
</dbReference>
<dbReference type="CDD" id="cd00311">
    <property type="entry name" value="TIM"/>
    <property type="match status" value="1"/>
</dbReference>
<dbReference type="EC" id="5.3.1.1" evidence="8 9"/>
<evidence type="ECO:0000313" key="11">
    <source>
        <dbReference type="Proteomes" id="UP000267535"/>
    </source>
</evidence>
<feature type="binding site" evidence="8">
    <location>
        <begin position="9"/>
        <end position="11"/>
    </location>
    <ligand>
        <name>substrate</name>
    </ligand>
</feature>
<feature type="binding site" evidence="8">
    <location>
        <begin position="233"/>
        <end position="234"/>
    </location>
    <ligand>
        <name>substrate</name>
    </ligand>
</feature>
<dbReference type="PANTHER" id="PTHR21139:SF42">
    <property type="entry name" value="TRIOSEPHOSPHATE ISOMERASE"/>
    <property type="match status" value="1"/>
</dbReference>
<evidence type="ECO:0000256" key="5">
    <source>
        <dbReference type="ARBA" id="ARBA00022490"/>
    </source>
</evidence>
<dbReference type="GO" id="GO:0006094">
    <property type="term" value="P:gluconeogenesis"/>
    <property type="evidence" value="ECO:0007669"/>
    <property type="project" value="UniProtKB-UniRule"/>
</dbReference>
<evidence type="ECO:0000256" key="7">
    <source>
        <dbReference type="ARBA" id="ARBA00023235"/>
    </source>
</evidence>
<evidence type="ECO:0000256" key="6">
    <source>
        <dbReference type="ARBA" id="ARBA00023152"/>
    </source>
</evidence>
<keyword evidence="5 8" id="KW-0963">Cytoplasm</keyword>
<dbReference type="UniPathway" id="UPA00109">
    <property type="reaction ID" value="UER00189"/>
</dbReference>
<dbReference type="GO" id="GO:0006096">
    <property type="term" value="P:glycolytic process"/>
    <property type="evidence" value="ECO:0007669"/>
    <property type="project" value="UniProtKB-UniRule"/>
</dbReference>
<dbReference type="GO" id="GO:0004807">
    <property type="term" value="F:triose-phosphate isomerase activity"/>
    <property type="evidence" value="ECO:0007669"/>
    <property type="project" value="UniProtKB-UniRule"/>
</dbReference>
<comment type="pathway">
    <text evidence="1 8 9">Carbohydrate degradation; glycolysis; D-glyceraldehyde 3-phosphate from glycerone phosphate: step 1/1.</text>
</comment>
<comment type="subunit">
    <text evidence="8 9">Homodimer.</text>
</comment>
<keyword evidence="6 8" id="KW-0324">Glycolysis</keyword>
<evidence type="ECO:0000256" key="4">
    <source>
        <dbReference type="ARBA" id="ARBA00022432"/>
    </source>
</evidence>
<comment type="caution">
    <text evidence="10">The sequence shown here is derived from an EMBL/GenBank/DDBJ whole genome shotgun (WGS) entry which is preliminary data.</text>
</comment>
<dbReference type="PANTHER" id="PTHR21139">
    <property type="entry name" value="TRIOSEPHOSPHATE ISOMERASE"/>
    <property type="match status" value="1"/>
</dbReference>
<feature type="active site" description="Proton acceptor" evidence="8">
    <location>
        <position position="167"/>
    </location>
</feature>
<dbReference type="InterPro" id="IPR022896">
    <property type="entry name" value="TrioseP_Isoase_bac/euk"/>
</dbReference>
<dbReference type="NCBIfam" id="TIGR00419">
    <property type="entry name" value="tim"/>
    <property type="match status" value="1"/>
</dbReference>
<keyword evidence="7 8" id="KW-0413">Isomerase</keyword>
<organism evidence="10 11">
    <name type="scientific">Amphritea balenae</name>
    <dbReference type="NCBI Taxonomy" id="452629"/>
    <lineage>
        <taxon>Bacteria</taxon>
        <taxon>Pseudomonadati</taxon>
        <taxon>Pseudomonadota</taxon>
        <taxon>Gammaproteobacteria</taxon>
        <taxon>Oceanospirillales</taxon>
        <taxon>Oceanospirillaceae</taxon>
        <taxon>Amphritea</taxon>
    </lineage>
</organism>
<dbReference type="PROSITE" id="PS51440">
    <property type="entry name" value="TIM_2"/>
    <property type="match status" value="1"/>
</dbReference>
<comment type="catalytic activity">
    <reaction evidence="8 9">
        <text>D-glyceraldehyde 3-phosphate = dihydroxyacetone phosphate</text>
        <dbReference type="Rhea" id="RHEA:18585"/>
        <dbReference type="ChEBI" id="CHEBI:57642"/>
        <dbReference type="ChEBI" id="CHEBI:59776"/>
        <dbReference type="EC" id="5.3.1.1"/>
    </reaction>
</comment>
<evidence type="ECO:0000256" key="3">
    <source>
        <dbReference type="ARBA" id="ARBA00007422"/>
    </source>
</evidence>
<dbReference type="InterPro" id="IPR000652">
    <property type="entry name" value="Triosephosphate_isomerase"/>
</dbReference>
<dbReference type="Pfam" id="PF00121">
    <property type="entry name" value="TIM"/>
    <property type="match status" value="1"/>
</dbReference>
<feature type="active site" description="Electrophile" evidence="8">
    <location>
        <position position="95"/>
    </location>
</feature>
<dbReference type="Gene3D" id="3.20.20.70">
    <property type="entry name" value="Aldolase class I"/>
    <property type="match status" value="1"/>
</dbReference>
<gene>
    <name evidence="8" type="primary">tpiA</name>
    <name evidence="10" type="ORF">EHS89_19475</name>
</gene>
<dbReference type="InterPro" id="IPR013785">
    <property type="entry name" value="Aldolase_TIM"/>
</dbReference>
<comment type="pathway">
    <text evidence="8 9">Carbohydrate biosynthesis; gluconeogenesis.</text>
</comment>
<dbReference type="HAMAP" id="MF_00147_B">
    <property type="entry name" value="TIM_B"/>
    <property type="match status" value="1"/>
</dbReference>
<dbReference type="InterPro" id="IPR035990">
    <property type="entry name" value="TIM_sf"/>
</dbReference>
<accession>A0A3P1SKU7</accession>
<dbReference type="AlphaFoldDB" id="A0A3P1SKU7"/>
<proteinExistence type="inferred from homology"/>
<dbReference type="InterPro" id="IPR020861">
    <property type="entry name" value="Triosephosphate_isomerase_AS"/>
</dbReference>
<dbReference type="PROSITE" id="PS00171">
    <property type="entry name" value="TIM_1"/>
    <property type="match status" value="1"/>
</dbReference>
<comment type="function">
    <text evidence="8">Involved in the gluconeogenesis. Catalyzes stereospecifically the conversion of dihydroxyacetone phosphate (DHAP) to D-glyceraldehyde-3-phosphate (G3P).</text>
</comment>
<feature type="binding site" evidence="8">
    <location>
        <position position="173"/>
    </location>
    <ligand>
        <name>substrate</name>
    </ligand>
</feature>
<dbReference type="Proteomes" id="UP000267535">
    <property type="component" value="Unassembled WGS sequence"/>
</dbReference>
<dbReference type="GO" id="GO:0046166">
    <property type="term" value="P:glyceraldehyde-3-phosphate biosynthetic process"/>
    <property type="evidence" value="ECO:0007669"/>
    <property type="project" value="TreeGrafter"/>
</dbReference>
<dbReference type="UniPathway" id="UPA00138"/>
<evidence type="ECO:0000313" key="10">
    <source>
        <dbReference type="EMBL" id="RRC96922.1"/>
    </source>
</evidence>
<evidence type="ECO:0000256" key="1">
    <source>
        <dbReference type="ARBA" id="ARBA00004680"/>
    </source>
</evidence>
<protein>
    <recommendedName>
        <fullName evidence="8 9">Triosephosphate isomerase</fullName>
        <shortName evidence="8">TIM</shortName>
        <shortName evidence="8">TPI</shortName>
        <ecNumber evidence="8 9">5.3.1.1</ecNumber>
    </recommendedName>
    <alternativeName>
        <fullName evidence="8">Triose-phosphate isomerase</fullName>
    </alternativeName>
</protein>
<evidence type="ECO:0000256" key="2">
    <source>
        <dbReference type="ARBA" id="ARBA00004939"/>
    </source>
</evidence>
<comment type="subcellular location">
    <subcellularLocation>
        <location evidence="8 9">Cytoplasm</location>
    </subcellularLocation>
</comment>
<comment type="pathway">
    <text evidence="2">Carbohydrate metabolism; erythritol degradation.</text>
</comment>
<name>A0A3P1SKU7_9GAMM</name>
<dbReference type="GO" id="GO:0005829">
    <property type="term" value="C:cytosol"/>
    <property type="evidence" value="ECO:0007669"/>
    <property type="project" value="TreeGrafter"/>
</dbReference>
<comment type="similarity">
    <text evidence="3 8 9">Belongs to the triosephosphate isomerase family.</text>
</comment>
<feature type="binding site" evidence="8">
    <location>
        <position position="212"/>
    </location>
    <ligand>
        <name>substrate</name>
    </ligand>
</feature>
<dbReference type="EMBL" id="RQXV01000015">
    <property type="protein sequence ID" value="RRC96922.1"/>
    <property type="molecule type" value="Genomic_DNA"/>
</dbReference>
<keyword evidence="4 8" id="KW-0312">Gluconeogenesis</keyword>
<dbReference type="SUPFAM" id="SSF51351">
    <property type="entry name" value="Triosephosphate isomerase (TIM)"/>
    <property type="match status" value="1"/>
</dbReference>
<reference evidence="10 11" key="1">
    <citation type="submission" date="2018-11" db="EMBL/GenBank/DDBJ databases">
        <title>The draft genome sequence of Amphritea balenae JAMM 1525T.</title>
        <authorList>
            <person name="Fang Z."/>
            <person name="Zhang Y."/>
            <person name="Han X."/>
        </authorList>
    </citation>
    <scope>NUCLEOTIDE SEQUENCE [LARGE SCALE GENOMIC DNA]</scope>
    <source>
        <strain evidence="10 11">JAMM 1525</strain>
    </source>
</reference>
<keyword evidence="11" id="KW-1185">Reference proteome</keyword>
<dbReference type="OrthoDB" id="9809429at2"/>
<evidence type="ECO:0000256" key="8">
    <source>
        <dbReference type="HAMAP-Rule" id="MF_00147"/>
    </source>
</evidence>
<sequence>MRKTIVAGNWKMNGTTESNKALLENLTAGLNAVDGLVTLVCPPAVYLAQVKQQLGNAPVAVGAQNVSAQPKGAFTGEWSLAMLQDLGCEYVIIGHSERRSIFGETDNQVAEKVAATLDAKLIPVLCVGETLEEREAGETINVVSNQVEAVLARVGIAALANAVIAYEPVWAIGTGLTATPQQAQDVHKAIRAQLAASDDSVAENMSILYGGSMNAVNAAELLAQQDIDGGLIGGASLKADEFLTICAAAADSRK</sequence>
<dbReference type="GO" id="GO:0019563">
    <property type="term" value="P:glycerol catabolic process"/>
    <property type="evidence" value="ECO:0007669"/>
    <property type="project" value="TreeGrafter"/>
</dbReference>
<dbReference type="FunFam" id="3.20.20.70:FF:000016">
    <property type="entry name" value="Triosephosphate isomerase"/>
    <property type="match status" value="1"/>
</dbReference>
<evidence type="ECO:0000256" key="9">
    <source>
        <dbReference type="RuleBase" id="RU363013"/>
    </source>
</evidence>